<dbReference type="PIR" id="S49160">
    <property type="entry name" value="S49160"/>
</dbReference>
<protein>
    <submittedName>
        <fullName evidence="1">Uncharacterized protein orfX</fullName>
    </submittedName>
</protein>
<accession>Q56142</accession>
<proteinExistence type="predicted"/>
<dbReference type="AlphaFoldDB" id="Q56142"/>
<evidence type="ECO:0000313" key="1">
    <source>
        <dbReference type="EMBL" id="CAA81399.1"/>
    </source>
</evidence>
<sequence length="132" mass="14518">MRRRVAPTSHYFRRCHQPKNRPVAIPTSVGAARSCQIVMLNSVSVILPPLLQWQRFAAILNLSGVKLAPVMLSGEYRTMCGVFSFQRQGHRDQAPQHCASPGCPGLPLILLCSPVSAGLKNKKIPTLRSGFQ</sequence>
<dbReference type="EMBL" id="Z26657">
    <property type="protein sequence ID" value="CAA81399.1"/>
    <property type="molecule type" value="Genomic_DNA"/>
</dbReference>
<gene>
    <name evidence="1" type="primary">orfX</name>
</gene>
<name>Q56142_SALTM</name>
<organism evidence="1">
    <name type="scientific">Salmonella typhimurium</name>
    <dbReference type="NCBI Taxonomy" id="90371"/>
    <lineage>
        <taxon>Bacteria</taxon>
        <taxon>Pseudomonadati</taxon>
        <taxon>Pseudomonadota</taxon>
        <taxon>Gammaproteobacteria</taxon>
        <taxon>Enterobacterales</taxon>
        <taxon>Enterobacteriaceae</taxon>
        <taxon>Salmonella</taxon>
    </lineage>
</organism>
<reference evidence="1" key="1">
    <citation type="submission" date="1993-10" db="EMBL/GenBank/DDBJ databases">
        <title>Molecular characterization of the structural genes (tsx) for the nucleoside-specific Tsx channel from the outer membrane of S. typhimurium, E. aerogenes and K. pneumoniae.</title>
        <authorList>
            <person name="Nieweg A."/>
            <person name="Bremer E."/>
        </authorList>
    </citation>
    <scope>NUCLEOTIDE SEQUENCE</scope>
    <source>
        <strain evidence="1">LT2</strain>
    </source>
</reference>